<sequence>MGDRSGITSFKVSLFEGTLIAFCM</sequence>
<protein>
    <submittedName>
        <fullName evidence="1">Uncharacterized protein</fullName>
    </submittedName>
</protein>
<reference evidence="1" key="2">
    <citation type="journal article" date="2015" name="Fish Shellfish Immunol.">
        <title>Early steps in the European eel (Anguilla anguilla)-Vibrio vulnificus interaction in the gills: Role of the RtxA13 toxin.</title>
        <authorList>
            <person name="Callol A."/>
            <person name="Pajuelo D."/>
            <person name="Ebbesson L."/>
            <person name="Teles M."/>
            <person name="MacKenzie S."/>
            <person name="Amaro C."/>
        </authorList>
    </citation>
    <scope>NUCLEOTIDE SEQUENCE</scope>
</reference>
<dbReference type="EMBL" id="GBXM01052085">
    <property type="protein sequence ID" value="JAH56492.1"/>
    <property type="molecule type" value="Transcribed_RNA"/>
</dbReference>
<accession>A0A0E9TSP7</accession>
<name>A0A0E9TSP7_ANGAN</name>
<reference evidence="1" key="1">
    <citation type="submission" date="2014-11" db="EMBL/GenBank/DDBJ databases">
        <authorList>
            <person name="Amaro Gonzalez C."/>
        </authorList>
    </citation>
    <scope>NUCLEOTIDE SEQUENCE</scope>
</reference>
<organism evidence="1">
    <name type="scientific">Anguilla anguilla</name>
    <name type="common">European freshwater eel</name>
    <name type="synonym">Muraena anguilla</name>
    <dbReference type="NCBI Taxonomy" id="7936"/>
    <lineage>
        <taxon>Eukaryota</taxon>
        <taxon>Metazoa</taxon>
        <taxon>Chordata</taxon>
        <taxon>Craniata</taxon>
        <taxon>Vertebrata</taxon>
        <taxon>Euteleostomi</taxon>
        <taxon>Actinopterygii</taxon>
        <taxon>Neopterygii</taxon>
        <taxon>Teleostei</taxon>
        <taxon>Anguilliformes</taxon>
        <taxon>Anguillidae</taxon>
        <taxon>Anguilla</taxon>
    </lineage>
</organism>
<evidence type="ECO:0000313" key="1">
    <source>
        <dbReference type="EMBL" id="JAH56492.1"/>
    </source>
</evidence>
<dbReference type="AlphaFoldDB" id="A0A0E9TSP7"/>
<proteinExistence type="predicted"/>